<keyword evidence="2" id="KW-1185">Reference proteome</keyword>
<organism evidence="1 2">
    <name type="scientific">Hoylesella loescheii DSM 19665 = JCM 12249 = ATCC 15930</name>
    <dbReference type="NCBI Taxonomy" id="1122985"/>
    <lineage>
        <taxon>Bacteria</taxon>
        <taxon>Pseudomonadati</taxon>
        <taxon>Bacteroidota</taxon>
        <taxon>Bacteroidia</taxon>
        <taxon>Bacteroidales</taxon>
        <taxon>Prevotellaceae</taxon>
        <taxon>Hoylesella</taxon>
    </lineage>
</organism>
<dbReference type="RefSeq" id="WP_018967370.1">
    <property type="nucleotide sequence ID" value="NZ_KB899214.1"/>
</dbReference>
<dbReference type="PATRIC" id="fig|1122985.7.peg.1599"/>
<gene>
    <name evidence="1" type="ORF">HMPREF1991_01535</name>
</gene>
<comment type="caution">
    <text evidence="1">The sequence shown here is derived from an EMBL/GenBank/DDBJ whole genome shotgun (WGS) entry which is preliminary data.</text>
</comment>
<protein>
    <submittedName>
        <fullName evidence="1">Uncharacterized protein</fullName>
    </submittedName>
</protein>
<proteinExistence type="predicted"/>
<dbReference type="Proteomes" id="UP000027442">
    <property type="component" value="Unassembled WGS sequence"/>
</dbReference>
<evidence type="ECO:0000313" key="1">
    <source>
        <dbReference type="EMBL" id="KDR52353.1"/>
    </source>
</evidence>
<reference evidence="1 2" key="1">
    <citation type="submission" date="2013-08" db="EMBL/GenBank/DDBJ databases">
        <authorList>
            <person name="Weinstock G."/>
            <person name="Sodergren E."/>
            <person name="Wylie T."/>
            <person name="Fulton L."/>
            <person name="Fulton R."/>
            <person name="Fronick C."/>
            <person name="O'Laughlin M."/>
            <person name="Godfrey J."/>
            <person name="Miner T."/>
            <person name="Herter B."/>
            <person name="Appelbaum E."/>
            <person name="Cordes M."/>
            <person name="Lek S."/>
            <person name="Wollam A."/>
            <person name="Pepin K.H."/>
            <person name="Palsikar V.B."/>
            <person name="Mitreva M."/>
            <person name="Wilson R.K."/>
        </authorList>
    </citation>
    <scope>NUCLEOTIDE SEQUENCE [LARGE SCALE GENOMIC DNA]</scope>
    <source>
        <strain evidence="1 2">ATCC 15930</strain>
    </source>
</reference>
<dbReference type="eggNOG" id="ENOG5034198">
    <property type="taxonomic scope" value="Bacteria"/>
</dbReference>
<sequence length="177" mass="20797">MGKYNKTLVNEMSRWVEEHGLIEYGGALFKDFCKVFSIDNKTFYHWMDKPEFKEAITKAREVFKQKASHELSTSLFEVARGYSREETETEYIPNAKGEATIKKMKKKTVYYQPNVAAAIFLLTNIDPDHYQNKQRADVAIKKQEDDKPLTLEEVNKELERLRKFDVEDENKEETQGE</sequence>
<evidence type="ECO:0000313" key="2">
    <source>
        <dbReference type="Proteomes" id="UP000027442"/>
    </source>
</evidence>
<name>A0A069QHL6_HOYLO</name>
<dbReference type="HOGENOM" id="CLU_1516584_0_0_10"/>
<accession>A0A069QHL6</accession>
<dbReference type="EMBL" id="JNGW01000066">
    <property type="protein sequence ID" value="KDR52353.1"/>
    <property type="molecule type" value="Genomic_DNA"/>
</dbReference>
<dbReference type="AlphaFoldDB" id="A0A069QHL6"/>